<dbReference type="EMBL" id="FWFK01000001">
    <property type="protein sequence ID" value="SLN09984.1"/>
    <property type="molecule type" value="Genomic_DNA"/>
</dbReference>
<evidence type="ECO:0000259" key="2">
    <source>
        <dbReference type="PROSITE" id="PS50914"/>
    </source>
</evidence>
<sequence>MVPRHSFRGWGDQRPHPDVERGFHGRGDPRHEDPRDPYRTEPAGSDRESRLREAHRDPERDMEARRERERQHWLRYHTGPWLGPGMYPEVVAYPWAGTLAPRPGGRSDRPVWDRAADEVASWFGDEEAAGRRERDYSGVGPRNYRRSDARIEEDVNDGLTDDPALDATDIEVSVTDREVTLDGYVRSRHGKRRAEDCADAVLGVQHVQNNLRIRDSVSESEAFAPGSST</sequence>
<organism evidence="3 4">
    <name type="scientific">Roseivivax jejudonensis</name>
    <dbReference type="NCBI Taxonomy" id="1529041"/>
    <lineage>
        <taxon>Bacteria</taxon>
        <taxon>Pseudomonadati</taxon>
        <taxon>Pseudomonadota</taxon>
        <taxon>Alphaproteobacteria</taxon>
        <taxon>Rhodobacterales</taxon>
        <taxon>Roseobacteraceae</taxon>
        <taxon>Roseivivax</taxon>
    </lineage>
</organism>
<evidence type="ECO:0000313" key="4">
    <source>
        <dbReference type="Proteomes" id="UP000193570"/>
    </source>
</evidence>
<protein>
    <submittedName>
        <fullName evidence="3">Periplasmic protein</fullName>
    </submittedName>
</protein>
<dbReference type="Pfam" id="PF04972">
    <property type="entry name" value="BON"/>
    <property type="match status" value="1"/>
</dbReference>
<reference evidence="3 4" key="1">
    <citation type="submission" date="2017-03" db="EMBL/GenBank/DDBJ databases">
        <authorList>
            <person name="Afonso C.L."/>
            <person name="Miller P.J."/>
            <person name="Scott M.A."/>
            <person name="Spackman E."/>
            <person name="Goraichik I."/>
            <person name="Dimitrov K.M."/>
            <person name="Suarez D.L."/>
            <person name="Swayne D.E."/>
        </authorList>
    </citation>
    <scope>NUCLEOTIDE SEQUENCE [LARGE SCALE GENOMIC DNA]</scope>
    <source>
        <strain evidence="3 4">CECT 8625</strain>
    </source>
</reference>
<name>A0A1X6Y4P3_9RHOB</name>
<dbReference type="SMART" id="SM00749">
    <property type="entry name" value="BON"/>
    <property type="match status" value="1"/>
</dbReference>
<dbReference type="InterPro" id="IPR051686">
    <property type="entry name" value="Lipoprotein_DolP"/>
</dbReference>
<dbReference type="PROSITE" id="PS50914">
    <property type="entry name" value="BON"/>
    <property type="match status" value="1"/>
</dbReference>
<dbReference type="AlphaFoldDB" id="A0A1X6Y4P3"/>
<evidence type="ECO:0000313" key="3">
    <source>
        <dbReference type="EMBL" id="SLN09984.1"/>
    </source>
</evidence>
<accession>A0A1X6Y4P3</accession>
<dbReference type="InterPro" id="IPR014004">
    <property type="entry name" value="Transpt-assoc_nodulatn_dom_bac"/>
</dbReference>
<dbReference type="PANTHER" id="PTHR34606:SF15">
    <property type="entry name" value="BON DOMAIN-CONTAINING PROTEIN"/>
    <property type="match status" value="1"/>
</dbReference>
<dbReference type="PANTHER" id="PTHR34606">
    <property type="entry name" value="BON DOMAIN-CONTAINING PROTEIN"/>
    <property type="match status" value="1"/>
</dbReference>
<dbReference type="Proteomes" id="UP000193570">
    <property type="component" value="Unassembled WGS sequence"/>
</dbReference>
<feature type="region of interest" description="Disordered" evidence="1">
    <location>
        <begin position="1"/>
        <end position="65"/>
    </location>
</feature>
<feature type="compositionally biased region" description="Basic and acidic residues" evidence="1">
    <location>
        <begin position="11"/>
        <end position="65"/>
    </location>
</feature>
<dbReference type="RefSeq" id="WP_085789931.1">
    <property type="nucleotide sequence ID" value="NZ_FWFK01000001.1"/>
</dbReference>
<feature type="domain" description="BON" evidence="2">
    <location>
        <begin position="147"/>
        <end position="215"/>
    </location>
</feature>
<dbReference type="Gene3D" id="3.30.1340.30">
    <property type="match status" value="1"/>
</dbReference>
<dbReference type="InterPro" id="IPR007055">
    <property type="entry name" value="BON_dom"/>
</dbReference>
<dbReference type="InterPro" id="IPR047800">
    <property type="entry name" value="SWFGD_dom"/>
</dbReference>
<gene>
    <name evidence="3" type="ORF">ROJ8625_00143</name>
</gene>
<keyword evidence="4" id="KW-1185">Reference proteome</keyword>
<dbReference type="OrthoDB" id="680465at2"/>
<evidence type="ECO:0000256" key="1">
    <source>
        <dbReference type="SAM" id="MobiDB-lite"/>
    </source>
</evidence>
<proteinExistence type="predicted"/>
<dbReference type="NCBIfam" id="NF033157">
    <property type="entry name" value="SWFGD_domain"/>
    <property type="match status" value="1"/>
</dbReference>